<evidence type="ECO:0000313" key="2">
    <source>
        <dbReference type="Proteomes" id="UP001054252"/>
    </source>
</evidence>
<proteinExistence type="predicted"/>
<dbReference type="PANTHER" id="PTHR12959">
    <property type="entry name" value="GPI TRANSAMIDASE COMPONENT PIG-T-RELATED"/>
    <property type="match status" value="1"/>
</dbReference>
<accession>A0AAV5HI35</accession>
<dbReference type="PANTHER" id="PTHR12959:SF11">
    <property type="entry name" value="GPI TRANSAMIDASE COMPONENT PIG-T"/>
    <property type="match status" value="1"/>
</dbReference>
<name>A0AAV5HI35_9ROSI</name>
<dbReference type="GO" id="GO:0042765">
    <property type="term" value="C:GPI-anchor transamidase complex"/>
    <property type="evidence" value="ECO:0007669"/>
    <property type="project" value="InterPro"/>
</dbReference>
<organism evidence="1 2">
    <name type="scientific">Rubroshorea leprosula</name>
    <dbReference type="NCBI Taxonomy" id="152421"/>
    <lineage>
        <taxon>Eukaryota</taxon>
        <taxon>Viridiplantae</taxon>
        <taxon>Streptophyta</taxon>
        <taxon>Embryophyta</taxon>
        <taxon>Tracheophyta</taxon>
        <taxon>Spermatophyta</taxon>
        <taxon>Magnoliopsida</taxon>
        <taxon>eudicotyledons</taxon>
        <taxon>Gunneridae</taxon>
        <taxon>Pentapetalae</taxon>
        <taxon>rosids</taxon>
        <taxon>malvids</taxon>
        <taxon>Malvales</taxon>
        <taxon>Dipterocarpaceae</taxon>
        <taxon>Rubroshorea</taxon>
    </lineage>
</organism>
<dbReference type="EMBL" id="BPVZ01000001">
    <property type="protein sequence ID" value="GKU86041.1"/>
    <property type="molecule type" value="Genomic_DNA"/>
</dbReference>
<dbReference type="GO" id="GO:0016255">
    <property type="term" value="P:attachment of GPI anchor to protein"/>
    <property type="evidence" value="ECO:0007669"/>
    <property type="project" value="InterPro"/>
</dbReference>
<dbReference type="AlphaFoldDB" id="A0AAV5HI35"/>
<dbReference type="Proteomes" id="UP001054252">
    <property type="component" value="Unassembled WGS sequence"/>
</dbReference>
<dbReference type="InterPro" id="IPR007245">
    <property type="entry name" value="PIG-T"/>
</dbReference>
<evidence type="ECO:0000313" key="1">
    <source>
        <dbReference type="EMBL" id="GKU86041.1"/>
    </source>
</evidence>
<dbReference type="Pfam" id="PF04113">
    <property type="entry name" value="Gpi16"/>
    <property type="match status" value="2"/>
</dbReference>
<gene>
    <name evidence="1" type="ORF">SLEP1_g625</name>
</gene>
<keyword evidence="2" id="KW-1185">Reference proteome</keyword>
<protein>
    <submittedName>
        <fullName evidence="1">Uncharacterized protein</fullName>
    </submittedName>
</protein>
<reference evidence="1 2" key="1">
    <citation type="journal article" date="2021" name="Commun. Biol.">
        <title>The genome of Shorea leprosula (Dipterocarpaceae) highlights the ecological relevance of drought in aseasonal tropical rainforests.</title>
        <authorList>
            <person name="Ng K.K.S."/>
            <person name="Kobayashi M.J."/>
            <person name="Fawcett J.A."/>
            <person name="Hatakeyama M."/>
            <person name="Paape T."/>
            <person name="Ng C.H."/>
            <person name="Ang C.C."/>
            <person name="Tnah L.H."/>
            <person name="Lee C.T."/>
            <person name="Nishiyama T."/>
            <person name="Sese J."/>
            <person name="O'Brien M.J."/>
            <person name="Copetti D."/>
            <person name="Mohd Noor M.I."/>
            <person name="Ong R.C."/>
            <person name="Putra M."/>
            <person name="Sireger I.Z."/>
            <person name="Indrioko S."/>
            <person name="Kosugi Y."/>
            <person name="Izuno A."/>
            <person name="Isagi Y."/>
            <person name="Lee S.L."/>
            <person name="Shimizu K.K."/>
        </authorList>
    </citation>
    <scope>NUCLEOTIDE SEQUENCE [LARGE SCALE GENOMIC DNA]</scope>
    <source>
        <strain evidence="1">214</strain>
    </source>
</reference>
<comment type="caution">
    <text evidence="1">The sequence shown here is derived from an EMBL/GenBank/DDBJ whole genome shotgun (WGS) entry which is preliminary data.</text>
</comment>
<sequence>MPISEPINGAASKMHSFTSHHPNTSILSLHNCFWISHRRKTRRIHKGTGAEAIAGLETACPIPFPEQTSSFRLQWPSPPPFPQSHFIASNLSTKKKQSFIHKFQVKEMELSFTQGHWRYEHWGGFDPILSCNAKPPGVELWAVFEVFSGLFCSRWGFPPASSNLRYGTLPCEAVCTENLAPWLKVLPCEDKAGLSALMDRPSIYRGFYHSQQLHLVSTGSGLDGVAGITLEQTLTVLQPSGRTITMSRNIYLHFDRGLMTGLKNCQKGNKNSEVGNIASVDFLNPGFELSVNPQTGHLKK</sequence>